<evidence type="ECO:0000313" key="7">
    <source>
        <dbReference type="EMBL" id="OHE95582.1"/>
    </source>
</evidence>
<dbReference type="GeneID" id="34562311"/>
<dbReference type="InterPro" id="IPR011701">
    <property type="entry name" value="MFS"/>
</dbReference>
<dbReference type="SUPFAM" id="SSF103473">
    <property type="entry name" value="MFS general substrate transporter"/>
    <property type="match status" value="1"/>
</dbReference>
<dbReference type="Pfam" id="PF07690">
    <property type="entry name" value="MFS_1"/>
    <property type="match status" value="1"/>
</dbReference>
<sequence>MPPIKSASGVPAARVSSNRILLLLMLMVFMMSFGASVVQGAITKYLRQVICRQHYGLPQEVPVVDRYCHIDAVEKQLEWTEIVLQVCQAAGGLFFAYPVGKMADSRGRRAALLLGTCLWLIFSGILITTIWTTSWGARWALSIVIGAGRTFVEIAILTMTSDTTNDQQRSTHFGFVVSSALSGLVVSNVIHRYTPRMDFEIPVLVGFVAVGLSTSLILAIPELLSAQHENYREEAPEILLANPPIRPLYRILSALISSRALPLPAIFGLITALARTSSSSLDLYYVASFNSPEAPKNASSTFRGDVVRYWTPVVGIFFISCVILPSVCGYHRRPSGDKVALRDYRCLVASTSILVLASIFVLCKGKLFSLGGILAAAVAATVPGLCCSLMLYGLGVAVRAKFAGRLFGIVATVQCAATLVLAPAIGLATRRSHANGMPTWLLFLISFVVFGVVLHSNAIWKIPTCERPVARGDEAGFELSDLGELEPAPPVYSAHQGDRPAPMPIIR</sequence>
<feature type="transmembrane region" description="Helical" evidence="6">
    <location>
        <begin position="344"/>
        <end position="362"/>
    </location>
</feature>
<evidence type="ECO:0000313" key="8">
    <source>
        <dbReference type="Proteomes" id="UP000176998"/>
    </source>
</evidence>
<feature type="transmembrane region" description="Helical" evidence="6">
    <location>
        <begin position="139"/>
        <end position="160"/>
    </location>
</feature>
<feature type="transmembrane region" description="Helical" evidence="6">
    <location>
        <begin position="309"/>
        <end position="332"/>
    </location>
</feature>
<reference evidence="7 8" key="1">
    <citation type="submission" date="2016-09" db="EMBL/GenBank/DDBJ databases">
        <authorList>
            <person name="Capua I."/>
            <person name="De Benedictis P."/>
            <person name="Joannis T."/>
            <person name="Lombin L.H."/>
            <person name="Cattoli G."/>
        </authorList>
    </citation>
    <scope>NUCLEOTIDE SEQUENCE [LARGE SCALE GENOMIC DNA]</scope>
    <source>
        <strain evidence="7 8">IMI 309357</strain>
    </source>
</reference>
<feature type="transmembrane region" description="Helical" evidence="6">
    <location>
        <begin position="251"/>
        <end position="274"/>
    </location>
</feature>
<dbReference type="OrthoDB" id="4840641at2759"/>
<comment type="caution">
    <text evidence="7">The sequence shown here is derived from an EMBL/GenBank/DDBJ whole genome shotgun (WGS) entry which is preliminary data.</text>
</comment>
<feature type="transmembrane region" description="Helical" evidence="6">
    <location>
        <begin position="20"/>
        <end position="42"/>
    </location>
</feature>
<feature type="transmembrane region" description="Helical" evidence="6">
    <location>
        <begin position="203"/>
        <end position="224"/>
    </location>
</feature>
<dbReference type="EMBL" id="MJBS01000081">
    <property type="protein sequence ID" value="OHE95582.1"/>
    <property type="molecule type" value="Genomic_DNA"/>
</dbReference>
<evidence type="ECO:0000256" key="1">
    <source>
        <dbReference type="ARBA" id="ARBA00004141"/>
    </source>
</evidence>
<keyword evidence="2 6" id="KW-0812">Transmembrane</keyword>
<accession>A0A1G4B2Q4</accession>
<feature type="transmembrane region" description="Helical" evidence="6">
    <location>
        <begin position="406"/>
        <end position="428"/>
    </location>
</feature>
<gene>
    <name evidence="7" type="ORF">CORC01_09172</name>
</gene>
<feature type="region of interest" description="Disordered" evidence="5">
    <location>
        <begin position="488"/>
        <end position="507"/>
    </location>
</feature>
<dbReference type="GO" id="GO:0016020">
    <property type="term" value="C:membrane"/>
    <property type="evidence" value="ECO:0007669"/>
    <property type="project" value="UniProtKB-SubCell"/>
</dbReference>
<feature type="transmembrane region" description="Helical" evidence="6">
    <location>
        <begin position="440"/>
        <end position="460"/>
    </location>
</feature>
<keyword evidence="3 6" id="KW-1133">Transmembrane helix</keyword>
<feature type="transmembrane region" description="Helical" evidence="6">
    <location>
        <begin position="368"/>
        <end position="394"/>
    </location>
</feature>
<protein>
    <submittedName>
        <fullName evidence="7">Major facilitator superfamily transporter</fullName>
    </submittedName>
</protein>
<keyword evidence="4 6" id="KW-0472">Membrane</keyword>
<dbReference type="RefSeq" id="XP_022472743.1">
    <property type="nucleotide sequence ID" value="XM_022620801.1"/>
</dbReference>
<dbReference type="CDD" id="cd06174">
    <property type="entry name" value="MFS"/>
    <property type="match status" value="1"/>
</dbReference>
<dbReference type="GO" id="GO:0022857">
    <property type="term" value="F:transmembrane transporter activity"/>
    <property type="evidence" value="ECO:0007669"/>
    <property type="project" value="InterPro"/>
</dbReference>
<keyword evidence="8" id="KW-1185">Reference proteome</keyword>
<dbReference type="PANTHER" id="PTHR23507:SF1">
    <property type="entry name" value="FI18259P1-RELATED"/>
    <property type="match status" value="1"/>
</dbReference>
<comment type="subcellular location">
    <subcellularLocation>
        <location evidence="1">Membrane</location>
        <topology evidence="1">Multi-pass membrane protein</topology>
    </subcellularLocation>
</comment>
<proteinExistence type="predicted"/>
<evidence type="ECO:0000256" key="6">
    <source>
        <dbReference type="SAM" id="Phobius"/>
    </source>
</evidence>
<evidence type="ECO:0000256" key="5">
    <source>
        <dbReference type="SAM" id="MobiDB-lite"/>
    </source>
</evidence>
<organism evidence="7 8">
    <name type="scientific">Colletotrichum orchidophilum</name>
    <dbReference type="NCBI Taxonomy" id="1209926"/>
    <lineage>
        <taxon>Eukaryota</taxon>
        <taxon>Fungi</taxon>
        <taxon>Dikarya</taxon>
        <taxon>Ascomycota</taxon>
        <taxon>Pezizomycotina</taxon>
        <taxon>Sordariomycetes</taxon>
        <taxon>Hypocreomycetidae</taxon>
        <taxon>Glomerellales</taxon>
        <taxon>Glomerellaceae</taxon>
        <taxon>Colletotrichum</taxon>
    </lineage>
</organism>
<feature type="transmembrane region" description="Helical" evidence="6">
    <location>
        <begin position="172"/>
        <end position="191"/>
    </location>
</feature>
<dbReference type="Proteomes" id="UP000176998">
    <property type="component" value="Unassembled WGS sequence"/>
</dbReference>
<feature type="transmembrane region" description="Helical" evidence="6">
    <location>
        <begin position="111"/>
        <end position="133"/>
    </location>
</feature>
<dbReference type="Gene3D" id="1.20.1250.20">
    <property type="entry name" value="MFS general substrate transporter like domains"/>
    <property type="match status" value="1"/>
</dbReference>
<evidence type="ECO:0000256" key="3">
    <source>
        <dbReference type="ARBA" id="ARBA00022989"/>
    </source>
</evidence>
<name>A0A1G4B2Q4_9PEZI</name>
<evidence type="ECO:0000256" key="2">
    <source>
        <dbReference type="ARBA" id="ARBA00022692"/>
    </source>
</evidence>
<dbReference type="PANTHER" id="PTHR23507">
    <property type="entry name" value="ZGC:174356"/>
    <property type="match status" value="1"/>
</dbReference>
<evidence type="ECO:0000256" key="4">
    <source>
        <dbReference type="ARBA" id="ARBA00023136"/>
    </source>
</evidence>
<dbReference type="InterPro" id="IPR036259">
    <property type="entry name" value="MFS_trans_sf"/>
</dbReference>
<dbReference type="AlphaFoldDB" id="A0A1G4B2Q4"/>